<dbReference type="InterPro" id="IPR036420">
    <property type="entry name" value="BRCT_dom_sf"/>
</dbReference>
<name>A0AAE1F229_PETCI</name>
<feature type="compositionally biased region" description="Basic residues" evidence="2">
    <location>
        <begin position="208"/>
        <end position="218"/>
    </location>
</feature>
<feature type="domain" description="BRCT" evidence="3">
    <location>
        <begin position="100"/>
        <end position="190"/>
    </location>
</feature>
<dbReference type="PANTHER" id="PTHR13561">
    <property type="entry name" value="DNA REPLICATION REGULATOR DPB11-RELATED"/>
    <property type="match status" value="1"/>
</dbReference>
<dbReference type="AlphaFoldDB" id="A0AAE1F229"/>
<feature type="domain" description="BRCT" evidence="3">
    <location>
        <begin position="12"/>
        <end position="99"/>
    </location>
</feature>
<evidence type="ECO:0000313" key="4">
    <source>
        <dbReference type="EMBL" id="KAK3865550.1"/>
    </source>
</evidence>
<dbReference type="SMART" id="SM00292">
    <property type="entry name" value="BRCT"/>
    <property type="match status" value="2"/>
</dbReference>
<evidence type="ECO:0000313" key="5">
    <source>
        <dbReference type="Proteomes" id="UP001286313"/>
    </source>
</evidence>
<dbReference type="GO" id="GO:0007095">
    <property type="term" value="P:mitotic G2 DNA damage checkpoint signaling"/>
    <property type="evidence" value="ECO:0007669"/>
    <property type="project" value="TreeGrafter"/>
</dbReference>
<dbReference type="GO" id="GO:0006270">
    <property type="term" value="P:DNA replication initiation"/>
    <property type="evidence" value="ECO:0007669"/>
    <property type="project" value="TreeGrafter"/>
</dbReference>
<feature type="region of interest" description="Disordered" evidence="2">
    <location>
        <begin position="914"/>
        <end position="942"/>
    </location>
</feature>
<dbReference type="PANTHER" id="PTHR13561:SF20">
    <property type="entry name" value="DNA TOPOISOMERASE 2-BINDING PROTEIN 1"/>
    <property type="match status" value="1"/>
</dbReference>
<feature type="compositionally biased region" description="Polar residues" evidence="2">
    <location>
        <begin position="533"/>
        <end position="559"/>
    </location>
</feature>
<dbReference type="Gene3D" id="3.40.50.10190">
    <property type="entry name" value="BRCT domain"/>
    <property type="match status" value="2"/>
</dbReference>
<dbReference type="GO" id="GO:0033314">
    <property type="term" value="P:mitotic DNA replication checkpoint signaling"/>
    <property type="evidence" value="ECO:0007669"/>
    <property type="project" value="TreeGrafter"/>
</dbReference>
<feature type="region of interest" description="Disordered" evidence="2">
    <location>
        <begin position="195"/>
        <end position="236"/>
    </location>
</feature>
<accession>A0AAE1F229</accession>
<dbReference type="EMBL" id="JAWQEG010003566">
    <property type="protein sequence ID" value="KAK3865550.1"/>
    <property type="molecule type" value="Genomic_DNA"/>
</dbReference>
<feature type="compositionally biased region" description="Basic and acidic residues" evidence="2">
    <location>
        <begin position="219"/>
        <end position="236"/>
    </location>
</feature>
<sequence length="1056" mass="115613">MDISQYFENLKVTEDLFKDVKFYVTGRVSDEVIKLLSDGGAKQEAHITDYMTHLVTGEEPDDNEIGVVKDIYEKPVVTQRWVLLSTKCGKQLPWTAFSPDTTQLFSGVQACVSQLALQDTLTVWAMLTYFGGQFSLRLDKSCTHLITGKPEGAKYRCALENEETVTPVTPDWLKDCIDEGRKLDESDYHPRLLRLPKSQAHLTPQQSRPKRRVRKKEKPKPVVEEPVKEEPKKKELEEKKSLFDTLEFSDDDDDIATKDSGSLLDQLKTSQAWKQPSTKPTVTTRSSAASIDKPKTPLTVPIQTSTPQPPPPSPTPVTAAAATTTITTTTTTQPSSSAKIAPPQTVSKSNPTQAVTEPQPSIVSTPETVQRISSSVSPQSHSPSSLTQVTTAGTTAQFTTTTMTQLTNSTMTTMVTPPAIPSAPATAATGLISAQHLTPQQTIAEVAPQQITTTATVTTTDNIIPPLTATNIITTTNNLDVPAPMTPQGVATRAVGPAPRLLPPGSSVRPAPLVMTRAMPPAMARAVPPPVSSRATPPNTSRATPPINSRATPPITSRVTPPITARNTPPAPPVTARTTPPTLATSRATPPMPARATLPPGTRPATMTRGVLPGAAGRTVVGTPGGVRVPTMPLTMPGPTVRAPGAVSQVAPGGIPAPNMPSTLPQQQVHTVAIPGAVVRLPHGVTPQQLQMMSPNERQTFLQNLHQKQMQEQQARGKPRAGKPPGPQVGRETSVRAAPLVRQTRQETAKNKLLAVQQTRQETVKNAILAVRQTRQETAKRAKFTMRQTSIETANRSVLAVRQTVQVMDKSAVLLVRQKKQMNNRSPLIVRQKRQETTKRAMLTVRHIRRENGEHPMPKQRKMHLSKEMVKRGITTVKETKRTMNVRVTQTVRQTRKEAAENNRVRLASLKMAKSTKTMHTKQKLADQTTRKQSPPNMTKRSTLTLRQTKQAAVRKMPVTRQTRREIVQRTASPILNHTKQKMTGSVVTTLVQMKLNIGKEVLRADKDKNRHINHEMSKKAMTSVRQTRQSVAKTKRTVKRVRLCPMCECYSPAGS</sequence>
<protein>
    <recommendedName>
        <fullName evidence="3">BRCT domain-containing protein</fullName>
    </recommendedName>
</protein>
<dbReference type="SUPFAM" id="SSF52113">
    <property type="entry name" value="BRCT domain"/>
    <property type="match status" value="2"/>
</dbReference>
<feature type="region of interest" description="Disordered" evidence="2">
    <location>
        <begin position="267"/>
        <end position="393"/>
    </location>
</feature>
<dbReference type="Pfam" id="PF12738">
    <property type="entry name" value="PTCB-BRCT"/>
    <property type="match status" value="1"/>
</dbReference>
<dbReference type="CDD" id="cd17714">
    <property type="entry name" value="BRCT_PAXIP1_rpt1"/>
    <property type="match status" value="1"/>
</dbReference>
<reference evidence="4" key="1">
    <citation type="submission" date="2023-10" db="EMBL/GenBank/DDBJ databases">
        <title>Genome assemblies of two species of porcelain crab, Petrolisthes cinctipes and Petrolisthes manimaculis (Anomura: Porcellanidae).</title>
        <authorList>
            <person name="Angst P."/>
        </authorList>
    </citation>
    <scope>NUCLEOTIDE SEQUENCE</scope>
    <source>
        <strain evidence="4">PB745_01</strain>
        <tissue evidence="4">Gill</tissue>
    </source>
</reference>
<feature type="region of interest" description="Disordered" evidence="2">
    <location>
        <begin position="524"/>
        <end position="610"/>
    </location>
</feature>
<dbReference type="InterPro" id="IPR001357">
    <property type="entry name" value="BRCT_dom"/>
</dbReference>
<organism evidence="4 5">
    <name type="scientific">Petrolisthes cinctipes</name>
    <name type="common">Flat porcelain crab</name>
    <dbReference type="NCBI Taxonomy" id="88211"/>
    <lineage>
        <taxon>Eukaryota</taxon>
        <taxon>Metazoa</taxon>
        <taxon>Ecdysozoa</taxon>
        <taxon>Arthropoda</taxon>
        <taxon>Crustacea</taxon>
        <taxon>Multicrustacea</taxon>
        <taxon>Malacostraca</taxon>
        <taxon>Eumalacostraca</taxon>
        <taxon>Eucarida</taxon>
        <taxon>Decapoda</taxon>
        <taxon>Pleocyemata</taxon>
        <taxon>Anomura</taxon>
        <taxon>Galatheoidea</taxon>
        <taxon>Porcellanidae</taxon>
        <taxon>Petrolisthes</taxon>
    </lineage>
</organism>
<feature type="compositionally biased region" description="Polar residues" evidence="2">
    <location>
        <begin position="344"/>
        <end position="372"/>
    </location>
</feature>
<evidence type="ECO:0000259" key="3">
    <source>
        <dbReference type="PROSITE" id="PS50172"/>
    </source>
</evidence>
<dbReference type="Proteomes" id="UP001286313">
    <property type="component" value="Unassembled WGS sequence"/>
</dbReference>
<evidence type="ECO:0000256" key="1">
    <source>
        <dbReference type="ARBA" id="ARBA00022737"/>
    </source>
</evidence>
<feature type="compositionally biased region" description="Low complexity" evidence="2">
    <location>
        <begin position="316"/>
        <end position="338"/>
    </location>
</feature>
<feature type="region of interest" description="Disordered" evidence="2">
    <location>
        <begin position="707"/>
        <end position="746"/>
    </location>
</feature>
<proteinExistence type="predicted"/>
<keyword evidence="5" id="KW-1185">Reference proteome</keyword>
<dbReference type="PROSITE" id="PS50172">
    <property type="entry name" value="BRCT"/>
    <property type="match status" value="2"/>
</dbReference>
<feature type="compositionally biased region" description="Low complexity" evidence="2">
    <location>
        <begin position="564"/>
        <end position="589"/>
    </location>
</feature>
<feature type="compositionally biased region" description="Polar residues" evidence="2">
    <location>
        <begin position="926"/>
        <end position="942"/>
    </location>
</feature>
<feature type="compositionally biased region" description="Low complexity" evidence="2">
    <location>
        <begin position="373"/>
        <end position="393"/>
    </location>
</feature>
<comment type="caution">
    <text evidence="4">The sequence shown here is derived from an EMBL/GenBank/DDBJ whole genome shotgun (WGS) entry which is preliminary data.</text>
</comment>
<feature type="compositionally biased region" description="Polar residues" evidence="2">
    <location>
        <begin position="267"/>
        <end position="289"/>
    </location>
</feature>
<keyword evidence="1" id="KW-0677">Repeat</keyword>
<gene>
    <name evidence="4" type="ORF">Pcinc_028860</name>
</gene>
<evidence type="ECO:0000256" key="2">
    <source>
        <dbReference type="SAM" id="MobiDB-lite"/>
    </source>
</evidence>
<dbReference type="CDD" id="cd17710">
    <property type="entry name" value="BRCT_PAXIP1_rpt2"/>
    <property type="match status" value="1"/>
</dbReference>